<evidence type="ECO:0000256" key="2">
    <source>
        <dbReference type="SAM" id="Phobius"/>
    </source>
</evidence>
<reference evidence="3 4" key="1">
    <citation type="submission" date="2023-08" db="EMBL/GenBank/DDBJ databases">
        <authorList>
            <person name="Palmer J.M."/>
        </authorList>
    </citation>
    <scope>NUCLEOTIDE SEQUENCE [LARGE SCALE GENOMIC DNA]</scope>
    <source>
        <strain evidence="3 4">TWF481</strain>
    </source>
</reference>
<proteinExistence type="predicted"/>
<dbReference type="AlphaFoldDB" id="A0AAV9VQM5"/>
<evidence type="ECO:0000313" key="4">
    <source>
        <dbReference type="Proteomes" id="UP001370758"/>
    </source>
</evidence>
<accession>A0AAV9VQM5</accession>
<evidence type="ECO:0000256" key="1">
    <source>
        <dbReference type="SAM" id="MobiDB-lite"/>
    </source>
</evidence>
<sequence>MPIPFVAGGNEVSGSHGDTIDQIETPNESETERAPSNNDRLCIIETNCNSILRSIEEREQDMEDFIERKATKILDSIERKTSKILESIESSRQRQELCMQHHGQRQHDSMGRLQQWLGEKFLIHFFLSVVSMGILFLIAHFWIDAELDGLRQWNLKRRRYVMEPLPF</sequence>
<feature type="compositionally biased region" description="Polar residues" evidence="1">
    <location>
        <begin position="22"/>
        <end position="37"/>
    </location>
</feature>
<dbReference type="Proteomes" id="UP001370758">
    <property type="component" value="Unassembled WGS sequence"/>
</dbReference>
<comment type="caution">
    <text evidence="3">The sequence shown here is derived from an EMBL/GenBank/DDBJ whole genome shotgun (WGS) entry which is preliminary data.</text>
</comment>
<evidence type="ECO:0000313" key="3">
    <source>
        <dbReference type="EMBL" id="KAK6495537.1"/>
    </source>
</evidence>
<keyword evidence="2" id="KW-1133">Transmembrane helix</keyword>
<gene>
    <name evidence="3" type="ORF">TWF481_002586</name>
</gene>
<organism evidence="3 4">
    <name type="scientific">Arthrobotrys musiformis</name>
    <dbReference type="NCBI Taxonomy" id="47236"/>
    <lineage>
        <taxon>Eukaryota</taxon>
        <taxon>Fungi</taxon>
        <taxon>Dikarya</taxon>
        <taxon>Ascomycota</taxon>
        <taxon>Pezizomycotina</taxon>
        <taxon>Orbiliomycetes</taxon>
        <taxon>Orbiliales</taxon>
        <taxon>Orbiliaceae</taxon>
        <taxon>Arthrobotrys</taxon>
    </lineage>
</organism>
<keyword evidence="4" id="KW-1185">Reference proteome</keyword>
<keyword evidence="2" id="KW-0472">Membrane</keyword>
<dbReference type="EMBL" id="JAVHJL010000012">
    <property type="protein sequence ID" value="KAK6495537.1"/>
    <property type="molecule type" value="Genomic_DNA"/>
</dbReference>
<keyword evidence="2" id="KW-0812">Transmembrane</keyword>
<feature type="transmembrane region" description="Helical" evidence="2">
    <location>
        <begin position="121"/>
        <end position="143"/>
    </location>
</feature>
<feature type="region of interest" description="Disordered" evidence="1">
    <location>
        <begin position="1"/>
        <end position="37"/>
    </location>
</feature>
<name>A0AAV9VQM5_9PEZI</name>
<protein>
    <submittedName>
        <fullName evidence="3">Uncharacterized protein</fullName>
    </submittedName>
</protein>